<dbReference type="Gene3D" id="1.10.443.10">
    <property type="entry name" value="Intergrase catalytic core"/>
    <property type="match status" value="1"/>
</dbReference>
<dbReference type="GO" id="GO:0003677">
    <property type="term" value="F:DNA binding"/>
    <property type="evidence" value="ECO:0007669"/>
    <property type="project" value="InterPro"/>
</dbReference>
<dbReference type="Proteomes" id="UP000297866">
    <property type="component" value="Unassembled WGS sequence"/>
</dbReference>
<reference evidence="2 3" key="1">
    <citation type="submission" date="2019-03" db="EMBL/GenBank/DDBJ databases">
        <title>Genomics of glacier-inhabiting Cryobacterium strains.</title>
        <authorList>
            <person name="Liu Q."/>
            <person name="Xin Y.-H."/>
        </authorList>
    </citation>
    <scope>NUCLEOTIDE SEQUENCE [LARGE SCALE GENOMIC DNA]</scope>
    <source>
        <strain evidence="2 3">Sr47</strain>
    </source>
</reference>
<dbReference type="InterPro" id="IPR011010">
    <property type="entry name" value="DNA_brk_join_enz"/>
</dbReference>
<evidence type="ECO:0000313" key="2">
    <source>
        <dbReference type="EMBL" id="TFB56746.1"/>
    </source>
</evidence>
<dbReference type="InterPro" id="IPR013762">
    <property type="entry name" value="Integrase-like_cat_sf"/>
</dbReference>
<organism evidence="2 3">
    <name type="scientific">Cryobacterium tagatosivorans</name>
    <dbReference type="NCBI Taxonomy" id="1259199"/>
    <lineage>
        <taxon>Bacteria</taxon>
        <taxon>Bacillati</taxon>
        <taxon>Actinomycetota</taxon>
        <taxon>Actinomycetes</taxon>
        <taxon>Micrococcales</taxon>
        <taxon>Microbacteriaceae</taxon>
        <taxon>Cryobacterium</taxon>
    </lineage>
</organism>
<dbReference type="AlphaFoldDB" id="A0A4R8UI24"/>
<evidence type="ECO:0008006" key="4">
    <source>
        <dbReference type="Google" id="ProtNLM"/>
    </source>
</evidence>
<keyword evidence="1" id="KW-0233">DNA recombination</keyword>
<evidence type="ECO:0000256" key="1">
    <source>
        <dbReference type="ARBA" id="ARBA00023172"/>
    </source>
</evidence>
<dbReference type="OrthoDB" id="5189518at2"/>
<sequence>MFTAVTPMVLWAWKGADLPLRRDAVFVQHIIERYVDEGMASYTDAGRGTIRSRLLRTAEALTGMTVDKAALQGLSPSDPTTPYSKGDLATLRTWAQSQATGGRQTSAAVLLALGIGAGLAGREILAVRVRDIEVSDHGVVVTVCGDRPRDVGVLRSWEAALIDRSRSGDADKYAFREARTSENHNAITDFVARSAAPITIQARRMRTTWIVHHVNAGTPIPIFLEAAGIQSLEALDRFLVFADKPSRAESLRSLRG</sequence>
<evidence type="ECO:0000313" key="3">
    <source>
        <dbReference type="Proteomes" id="UP000297866"/>
    </source>
</evidence>
<dbReference type="SUPFAM" id="SSF56349">
    <property type="entry name" value="DNA breaking-rejoining enzymes"/>
    <property type="match status" value="1"/>
</dbReference>
<proteinExistence type="predicted"/>
<protein>
    <recommendedName>
        <fullName evidence="4">Tyr recombinase domain-containing protein</fullName>
    </recommendedName>
</protein>
<comment type="caution">
    <text evidence="2">The sequence shown here is derived from an EMBL/GenBank/DDBJ whole genome shotgun (WGS) entry which is preliminary data.</text>
</comment>
<dbReference type="GO" id="GO:0006310">
    <property type="term" value="P:DNA recombination"/>
    <property type="evidence" value="ECO:0007669"/>
    <property type="project" value="UniProtKB-KW"/>
</dbReference>
<name>A0A4R8UI24_9MICO</name>
<accession>A0A4R8UI24</accession>
<keyword evidence="3" id="KW-1185">Reference proteome</keyword>
<dbReference type="EMBL" id="SOEZ01000006">
    <property type="protein sequence ID" value="TFB56746.1"/>
    <property type="molecule type" value="Genomic_DNA"/>
</dbReference>
<gene>
    <name evidence="2" type="ORF">E3O23_00580</name>
</gene>
<dbReference type="RefSeq" id="WP_134486755.1">
    <property type="nucleotide sequence ID" value="NZ_SOEZ01000006.1"/>
</dbReference>
<dbReference type="GO" id="GO:0015074">
    <property type="term" value="P:DNA integration"/>
    <property type="evidence" value="ECO:0007669"/>
    <property type="project" value="InterPro"/>
</dbReference>